<dbReference type="AlphaFoldDB" id="A0A1C4X183"/>
<name>A0A1C4X183_9ACTN</name>
<dbReference type="Proteomes" id="UP000198243">
    <property type="component" value="Chromosome I"/>
</dbReference>
<evidence type="ECO:0000313" key="2">
    <source>
        <dbReference type="EMBL" id="SCF02154.1"/>
    </source>
</evidence>
<feature type="signal peptide" evidence="1">
    <location>
        <begin position="1"/>
        <end position="28"/>
    </location>
</feature>
<feature type="chain" id="PRO_5008707500" description="Peptidoglycan binding domain-containing protein" evidence="1">
    <location>
        <begin position="29"/>
        <end position="147"/>
    </location>
</feature>
<evidence type="ECO:0008006" key="4">
    <source>
        <dbReference type="Google" id="ProtNLM"/>
    </source>
</evidence>
<sequence length="147" mass="15558">MKSKRIPAVAVALAMSLAGLTLAQPAQAANSSITPFCMANLYVLTYSGSATDMPMWCRLQAGPAASYGYTGPADGYPGVNTWKGVQRYLTASNVYSGPIDGIPGTNTYKGIQLIARNGGYEGPIDGAPGYYTWRGFDMAIRVGWFGL</sequence>
<evidence type="ECO:0000256" key="1">
    <source>
        <dbReference type="SAM" id="SignalP"/>
    </source>
</evidence>
<dbReference type="EMBL" id="LT607412">
    <property type="protein sequence ID" value="SCF02154.1"/>
    <property type="molecule type" value="Genomic_DNA"/>
</dbReference>
<keyword evidence="3" id="KW-1185">Reference proteome</keyword>
<protein>
    <recommendedName>
        <fullName evidence="4">Peptidoglycan binding domain-containing protein</fullName>
    </recommendedName>
</protein>
<keyword evidence="1" id="KW-0732">Signal</keyword>
<gene>
    <name evidence="2" type="ORF">GA0070607_4540</name>
</gene>
<proteinExistence type="predicted"/>
<evidence type="ECO:0000313" key="3">
    <source>
        <dbReference type="Proteomes" id="UP000198243"/>
    </source>
</evidence>
<accession>A0A1C4X183</accession>
<reference evidence="3" key="1">
    <citation type="submission" date="2016-06" db="EMBL/GenBank/DDBJ databases">
        <authorList>
            <person name="Varghese N."/>
            <person name="Submissions Spin"/>
        </authorList>
    </citation>
    <scope>NUCLEOTIDE SEQUENCE [LARGE SCALE GENOMIC DNA]</scope>
    <source>
        <strain evidence="3">DSM 44875</strain>
    </source>
</reference>
<organism evidence="2 3">
    <name type="scientific">Micromonospora coriariae</name>
    <dbReference type="NCBI Taxonomy" id="285665"/>
    <lineage>
        <taxon>Bacteria</taxon>
        <taxon>Bacillati</taxon>
        <taxon>Actinomycetota</taxon>
        <taxon>Actinomycetes</taxon>
        <taxon>Micromonosporales</taxon>
        <taxon>Micromonosporaceae</taxon>
        <taxon>Micromonospora</taxon>
    </lineage>
</organism>